<dbReference type="Pfam" id="PF00441">
    <property type="entry name" value="Acyl-CoA_dh_1"/>
    <property type="match status" value="1"/>
</dbReference>
<evidence type="ECO:0000256" key="2">
    <source>
        <dbReference type="ARBA" id="ARBA00009347"/>
    </source>
</evidence>
<dbReference type="PANTHER" id="PTHR42807:SF1">
    <property type="entry name" value="GLUTARYL-COA DEHYDROGENASE, MITOCHONDRIAL"/>
    <property type="match status" value="1"/>
</dbReference>
<comment type="caution">
    <text evidence="14">The sequence shown here is derived from an EMBL/GenBank/DDBJ whole genome shotgun (WGS) entry which is preliminary data.</text>
</comment>
<keyword evidence="3" id="KW-0285">Flavoprotein</keyword>
<dbReference type="PROSITE" id="PS00073">
    <property type="entry name" value="ACYL_COA_DH_2"/>
    <property type="match status" value="1"/>
</dbReference>
<dbReference type="GO" id="GO:0046949">
    <property type="term" value="P:fatty-acyl-CoA biosynthetic process"/>
    <property type="evidence" value="ECO:0007669"/>
    <property type="project" value="TreeGrafter"/>
</dbReference>
<dbReference type="InterPro" id="IPR037069">
    <property type="entry name" value="AcylCoA_DH/ox_N_sf"/>
</dbReference>
<dbReference type="InterPro" id="IPR006091">
    <property type="entry name" value="Acyl-CoA_Oxase/DH_mid-dom"/>
</dbReference>
<gene>
    <name evidence="14" type="ORF">L5014_06150</name>
</gene>
<evidence type="ECO:0000256" key="3">
    <source>
        <dbReference type="ARBA" id="ARBA00022630"/>
    </source>
</evidence>
<evidence type="ECO:0000313" key="14">
    <source>
        <dbReference type="EMBL" id="MCG5072949.1"/>
    </source>
</evidence>
<organism evidence="14 15">
    <name type="scientific">Paraburkholderia tagetis</name>
    <dbReference type="NCBI Taxonomy" id="2913261"/>
    <lineage>
        <taxon>Bacteria</taxon>
        <taxon>Pseudomonadati</taxon>
        <taxon>Pseudomonadota</taxon>
        <taxon>Betaproteobacteria</taxon>
        <taxon>Burkholderiales</taxon>
        <taxon>Burkholderiaceae</taxon>
        <taxon>Paraburkholderia</taxon>
    </lineage>
</organism>
<evidence type="ECO:0000259" key="11">
    <source>
        <dbReference type="Pfam" id="PF00441"/>
    </source>
</evidence>
<evidence type="ECO:0000256" key="5">
    <source>
        <dbReference type="ARBA" id="ARBA00022946"/>
    </source>
</evidence>
<comment type="similarity">
    <text evidence="2">Belongs to the acyl-CoA dehydrogenase family.</text>
</comment>
<evidence type="ECO:0000256" key="7">
    <source>
        <dbReference type="ARBA" id="ARBA00037899"/>
    </source>
</evidence>
<dbReference type="InterPro" id="IPR046373">
    <property type="entry name" value="Acyl-CoA_Oxase/DH_mid-dom_sf"/>
</dbReference>
<comment type="pathway">
    <text evidence="8">Amino-acid metabolism; tryptophan metabolism.</text>
</comment>
<dbReference type="Proteomes" id="UP001139308">
    <property type="component" value="Unassembled WGS sequence"/>
</dbReference>
<dbReference type="FunFam" id="1.20.140.10:FF:000006">
    <property type="entry name" value="Glutaryl-CoA dehydrogenase, mitochondrial"/>
    <property type="match status" value="1"/>
</dbReference>
<evidence type="ECO:0000256" key="9">
    <source>
        <dbReference type="ARBA" id="ARBA00039033"/>
    </source>
</evidence>
<evidence type="ECO:0000313" key="15">
    <source>
        <dbReference type="Proteomes" id="UP001139308"/>
    </source>
</evidence>
<keyword evidence="6" id="KW-0560">Oxidoreductase</keyword>
<name>A0A9X1RQ60_9BURK</name>
<dbReference type="InterPro" id="IPR009100">
    <property type="entry name" value="AcylCoA_DH/oxidase_NM_dom_sf"/>
</dbReference>
<dbReference type="Gene3D" id="1.20.140.10">
    <property type="entry name" value="Butyryl-CoA Dehydrogenase, subunit A, domain 3"/>
    <property type="match status" value="1"/>
</dbReference>
<evidence type="ECO:0000259" key="13">
    <source>
        <dbReference type="Pfam" id="PF02771"/>
    </source>
</evidence>
<dbReference type="PANTHER" id="PTHR42807">
    <property type="entry name" value="GLUTARYL-COA DEHYDROGENASE, MITOCHONDRIAL"/>
    <property type="match status" value="1"/>
</dbReference>
<keyword evidence="5" id="KW-0809">Transit peptide</keyword>
<dbReference type="GO" id="GO:0004361">
    <property type="term" value="F:glutaryl-CoA dehydrogenase activity"/>
    <property type="evidence" value="ECO:0007669"/>
    <property type="project" value="UniProtKB-EC"/>
</dbReference>
<evidence type="ECO:0000256" key="6">
    <source>
        <dbReference type="ARBA" id="ARBA00023002"/>
    </source>
</evidence>
<feature type="domain" description="Acyl-CoA dehydrogenase/oxidase C-terminal" evidence="11">
    <location>
        <begin position="243"/>
        <end position="388"/>
    </location>
</feature>
<dbReference type="Gene3D" id="2.40.110.10">
    <property type="entry name" value="Butyryl-CoA Dehydrogenase, subunit A, domain 2"/>
    <property type="match status" value="1"/>
</dbReference>
<dbReference type="EC" id="1.3.8.6" evidence="9"/>
<keyword evidence="4" id="KW-0274">FAD</keyword>
<dbReference type="GO" id="GO:0050660">
    <property type="term" value="F:flavin adenine dinucleotide binding"/>
    <property type="evidence" value="ECO:0007669"/>
    <property type="project" value="InterPro"/>
</dbReference>
<dbReference type="Gene3D" id="1.10.540.10">
    <property type="entry name" value="Acyl-CoA dehydrogenase/oxidase, N-terminal domain"/>
    <property type="match status" value="1"/>
</dbReference>
<dbReference type="SUPFAM" id="SSF47203">
    <property type="entry name" value="Acyl-CoA dehydrogenase C-terminal domain-like"/>
    <property type="match status" value="1"/>
</dbReference>
<evidence type="ECO:0000256" key="10">
    <source>
        <dbReference type="ARBA" id="ARBA00049493"/>
    </source>
</evidence>
<proteinExistence type="inferred from homology"/>
<dbReference type="GO" id="GO:0033539">
    <property type="term" value="P:fatty acid beta-oxidation using acyl-CoA dehydrogenase"/>
    <property type="evidence" value="ECO:0007669"/>
    <property type="project" value="TreeGrafter"/>
</dbReference>
<comment type="cofactor">
    <cofactor evidence="1">
        <name>FAD</name>
        <dbReference type="ChEBI" id="CHEBI:57692"/>
    </cofactor>
</comment>
<dbReference type="FunFam" id="2.40.110.10:FF:000008">
    <property type="entry name" value="Glutaryl-CoA dehydrogenase, mitochondrial"/>
    <property type="match status" value="1"/>
</dbReference>
<dbReference type="Pfam" id="PF02770">
    <property type="entry name" value="Acyl-CoA_dh_M"/>
    <property type="match status" value="1"/>
</dbReference>
<dbReference type="InterPro" id="IPR052033">
    <property type="entry name" value="Glutaryl-CoA_DH_mitochondrial"/>
</dbReference>
<keyword evidence="15" id="KW-1185">Reference proteome</keyword>
<evidence type="ECO:0000256" key="4">
    <source>
        <dbReference type="ARBA" id="ARBA00022827"/>
    </source>
</evidence>
<dbReference type="InterPro" id="IPR013786">
    <property type="entry name" value="AcylCoA_DH/ox_N"/>
</dbReference>
<comment type="pathway">
    <text evidence="7">Amino-acid metabolism; lysine degradation.</text>
</comment>
<sequence length="396" mass="43347">MAAHAQFHWEDPLLLDQQLTEDERMVRDAAAAYSQDKLAPRVLEAFRHEKTDASIFREMGEVGLLGPTIPEQYGGPGLNYVAYGLIAREVERVDSGYRSMMSVQSSLVMVPIHEFGSEAQKQKYLPKLASGEWIGCFGLTEPNHGSDPGSMVTRAKKVNGGYSLSGAKMWITNSPIADVFVVWAKLEEDGKDDIRGFILEKGWKGLSAPAIHGKVGLRASITGEIVLDEVFVPEENIMPGVKGLRGPFTCLNSARYGIAWGALGAAEACWHTARQYVLDRKQFGRPLAANQLIQKKLADMQTEITLGLQGCLRLGRMKDEGTAAVEITSIMKRNSCGKSLDIARLARDMLGGNGISDEFGVARHLVNLEVVNTYEGTHDIHALILGRAQTGIQAFF</sequence>
<dbReference type="FunFam" id="1.10.540.10:FF:000003">
    <property type="entry name" value="glutaryl-CoA dehydrogenase, mitochondrial"/>
    <property type="match status" value="1"/>
</dbReference>
<comment type="catalytic activity">
    <reaction evidence="10">
        <text>glutaryl-CoA + oxidized [electron-transfer flavoprotein] + 2 H(+) = (2E)-butenoyl-CoA + reduced [electron-transfer flavoprotein] + CO2</text>
        <dbReference type="Rhea" id="RHEA:13389"/>
        <dbReference type="Rhea" id="RHEA-COMP:10685"/>
        <dbReference type="Rhea" id="RHEA-COMP:10686"/>
        <dbReference type="ChEBI" id="CHEBI:15378"/>
        <dbReference type="ChEBI" id="CHEBI:16526"/>
        <dbReference type="ChEBI" id="CHEBI:57332"/>
        <dbReference type="ChEBI" id="CHEBI:57378"/>
        <dbReference type="ChEBI" id="CHEBI:57692"/>
        <dbReference type="ChEBI" id="CHEBI:58307"/>
        <dbReference type="EC" id="1.3.8.6"/>
    </reaction>
</comment>
<evidence type="ECO:0000259" key="12">
    <source>
        <dbReference type="Pfam" id="PF02770"/>
    </source>
</evidence>
<dbReference type="GO" id="GO:0000062">
    <property type="term" value="F:fatty-acyl-CoA binding"/>
    <property type="evidence" value="ECO:0007669"/>
    <property type="project" value="TreeGrafter"/>
</dbReference>
<dbReference type="InterPro" id="IPR036250">
    <property type="entry name" value="AcylCo_DH-like_C"/>
</dbReference>
<accession>A0A9X1RQ60</accession>
<dbReference type="Pfam" id="PF02771">
    <property type="entry name" value="Acyl-CoA_dh_N"/>
    <property type="match status" value="1"/>
</dbReference>
<dbReference type="InterPro" id="IPR009075">
    <property type="entry name" value="AcylCo_DH/oxidase_C"/>
</dbReference>
<evidence type="ECO:0000256" key="1">
    <source>
        <dbReference type="ARBA" id="ARBA00001974"/>
    </source>
</evidence>
<reference evidence="14" key="1">
    <citation type="submission" date="2022-01" db="EMBL/GenBank/DDBJ databases">
        <title>Genome sequence and assembly of Parabukholderia sp. RG36.</title>
        <authorList>
            <person name="Chhetri G."/>
        </authorList>
    </citation>
    <scope>NUCLEOTIDE SEQUENCE</scope>
    <source>
        <strain evidence="14">RG36</strain>
    </source>
</reference>
<dbReference type="CDD" id="cd01151">
    <property type="entry name" value="GCD"/>
    <property type="match status" value="1"/>
</dbReference>
<feature type="domain" description="Acyl-CoA oxidase/dehydrogenase middle" evidence="12">
    <location>
        <begin position="136"/>
        <end position="230"/>
    </location>
</feature>
<dbReference type="SUPFAM" id="SSF56645">
    <property type="entry name" value="Acyl-CoA dehydrogenase NM domain-like"/>
    <property type="match status" value="1"/>
</dbReference>
<protein>
    <recommendedName>
        <fullName evidence="9">glutaryl-CoA dehydrogenase (ETF)</fullName>
        <ecNumber evidence="9">1.3.8.6</ecNumber>
    </recommendedName>
</protein>
<evidence type="ECO:0000256" key="8">
    <source>
        <dbReference type="ARBA" id="ARBA00037927"/>
    </source>
</evidence>
<dbReference type="EMBL" id="JAKLJA010000003">
    <property type="protein sequence ID" value="MCG5072949.1"/>
    <property type="molecule type" value="Genomic_DNA"/>
</dbReference>
<dbReference type="InterPro" id="IPR006089">
    <property type="entry name" value="Acyl-CoA_DH_CS"/>
</dbReference>
<feature type="domain" description="Acyl-CoA dehydrogenase/oxidase N-terminal" evidence="13">
    <location>
        <begin position="20"/>
        <end position="132"/>
    </location>
</feature>
<dbReference type="RefSeq" id="WP_238462690.1">
    <property type="nucleotide sequence ID" value="NZ_JAKLJA010000003.1"/>
</dbReference>
<dbReference type="AlphaFoldDB" id="A0A9X1RQ60"/>